<gene>
    <name evidence="1" type="ORF">LE190_10945</name>
</gene>
<sequence length="149" mass="16471">MVNITSSQQIGIQCAHPMVRRVERKAMNTPSTAAEERQALIDVCVEGWRFARIFERAILKLPPSEAPRHINQARYFLKKVDDGLERFGLRIVNLTGQPYDPGLAVSALNIGDFGADDVLYIEQVVEPVVMGPEGLVRGGTVMLAKALQL</sequence>
<name>A0ABS7Y9S7_9BURK</name>
<evidence type="ECO:0000313" key="1">
    <source>
        <dbReference type="EMBL" id="MCA1856433.1"/>
    </source>
</evidence>
<reference evidence="1 2" key="1">
    <citation type="submission" date="2021-07" db="EMBL/GenBank/DDBJ databases">
        <title>Characterization of Violacein-producing bacteria and related species.</title>
        <authorList>
            <person name="Wilson H.S."/>
            <person name="De Leon M.E."/>
        </authorList>
    </citation>
    <scope>NUCLEOTIDE SEQUENCE [LARGE SCALE GENOMIC DNA]</scope>
    <source>
        <strain evidence="1 2">HSC-2F05</strain>
    </source>
</reference>
<dbReference type="RefSeq" id="WP_225238718.1">
    <property type="nucleotide sequence ID" value="NZ_JAHYBX010000003.1"/>
</dbReference>
<comment type="caution">
    <text evidence="1">The sequence shown here is derived from an EMBL/GenBank/DDBJ whole genome shotgun (WGS) entry which is preliminary data.</text>
</comment>
<keyword evidence="2" id="KW-1185">Reference proteome</keyword>
<dbReference type="Proteomes" id="UP001198602">
    <property type="component" value="Unassembled WGS sequence"/>
</dbReference>
<evidence type="ECO:0000313" key="2">
    <source>
        <dbReference type="Proteomes" id="UP001198602"/>
    </source>
</evidence>
<protein>
    <submittedName>
        <fullName evidence="1">Uncharacterized protein</fullName>
    </submittedName>
</protein>
<proteinExistence type="predicted"/>
<accession>A0ABS7Y9S7</accession>
<organism evidence="1 2">
    <name type="scientific">Massilia hydrophila</name>
    <dbReference type="NCBI Taxonomy" id="3044279"/>
    <lineage>
        <taxon>Bacteria</taxon>
        <taxon>Pseudomonadati</taxon>
        <taxon>Pseudomonadota</taxon>
        <taxon>Betaproteobacteria</taxon>
        <taxon>Burkholderiales</taxon>
        <taxon>Oxalobacteraceae</taxon>
        <taxon>Telluria group</taxon>
        <taxon>Massilia</taxon>
    </lineage>
</organism>
<dbReference type="EMBL" id="JAHYBX010000003">
    <property type="protein sequence ID" value="MCA1856433.1"/>
    <property type="molecule type" value="Genomic_DNA"/>
</dbReference>